<dbReference type="InterPro" id="IPR057394">
    <property type="entry name" value="PIGBOS1"/>
</dbReference>
<name>A0A9P6KSI9_9PLEO</name>
<feature type="compositionally biased region" description="Polar residues" evidence="1">
    <location>
        <begin position="59"/>
        <end position="80"/>
    </location>
</feature>
<comment type="caution">
    <text evidence="2">The sequence shown here is derived from an EMBL/GenBank/DDBJ whole genome shotgun (WGS) entry which is preliminary data.</text>
</comment>
<feature type="compositionally biased region" description="Polar residues" evidence="1">
    <location>
        <begin position="106"/>
        <end position="117"/>
    </location>
</feature>
<organism evidence="2 3">
    <name type="scientific">Paraphaeosphaeria minitans</name>
    <dbReference type="NCBI Taxonomy" id="565426"/>
    <lineage>
        <taxon>Eukaryota</taxon>
        <taxon>Fungi</taxon>
        <taxon>Dikarya</taxon>
        <taxon>Ascomycota</taxon>
        <taxon>Pezizomycotina</taxon>
        <taxon>Dothideomycetes</taxon>
        <taxon>Pleosporomycetidae</taxon>
        <taxon>Pleosporales</taxon>
        <taxon>Massarineae</taxon>
        <taxon>Didymosphaeriaceae</taxon>
        <taxon>Paraphaeosphaeria</taxon>
    </lineage>
</organism>
<reference evidence="2" key="1">
    <citation type="journal article" date="2020" name="Mol. Plant Microbe Interact.">
        <title>Genome Sequence of the Biocontrol Agent Coniothyrium minitans strain Conio (IMI 134523).</title>
        <authorList>
            <person name="Patel D."/>
            <person name="Shittu T.A."/>
            <person name="Baroncelli R."/>
            <person name="Muthumeenakshi S."/>
            <person name="Osborne T.H."/>
            <person name="Janganan T.K."/>
            <person name="Sreenivasaprasad S."/>
        </authorList>
    </citation>
    <scope>NUCLEOTIDE SEQUENCE</scope>
    <source>
        <strain evidence="2">Conio</strain>
    </source>
</reference>
<dbReference type="Proteomes" id="UP000756921">
    <property type="component" value="Unassembled WGS sequence"/>
</dbReference>
<dbReference type="AlphaFoldDB" id="A0A9P6KSI9"/>
<gene>
    <name evidence="2" type="ORF">PMIN01_03171</name>
</gene>
<proteinExistence type="predicted"/>
<feature type="region of interest" description="Disordered" evidence="1">
    <location>
        <begin position="95"/>
        <end position="117"/>
    </location>
</feature>
<dbReference type="EMBL" id="WJXW01000003">
    <property type="protein sequence ID" value="KAF9737888.1"/>
    <property type="molecule type" value="Genomic_DNA"/>
</dbReference>
<dbReference type="OrthoDB" id="3770004at2759"/>
<feature type="compositionally biased region" description="Low complexity" evidence="1">
    <location>
        <begin position="44"/>
        <end position="57"/>
    </location>
</feature>
<evidence type="ECO:0000256" key="1">
    <source>
        <dbReference type="SAM" id="MobiDB-lite"/>
    </source>
</evidence>
<feature type="compositionally biased region" description="Basic and acidic residues" evidence="1">
    <location>
        <begin position="29"/>
        <end position="41"/>
    </location>
</feature>
<accession>A0A9P6KSI9</accession>
<keyword evidence="3" id="KW-1185">Reference proteome</keyword>
<sequence length="117" mass="12347">MAGRILPIALATVAGVTIGVSTFGEEFKEQQRRRLQQEYNRDLASAGASTQSSGGPSPMASSTIPASQPEQLPAQTEPTNLSKLSSMFGFWAWSPKGSAAKEQPPARTNSDGSKPQP</sequence>
<evidence type="ECO:0000313" key="2">
    <source>
        <dbReference type="EMBL" id="KAF9737888.1"/>
    </source>
</evidence>
<evidence type="ECO:0000313" key="3">
    <source>
        <dbReference type="Proteomes" id="UP000756921"/>
    </source>
</evidence>
<feature type="region of interest" description="Disordered" evidence="1">
    <location>
        <begin position="29"/>
        <end position="80"/>
    </location>
</feature>
<protein>
    <submittedName>
        <fullName evidence="2">Uncharacterized protein</fullName>
    </submittedName>
</protein>
<dbReference type="Pfam" id="PF23670">
    <property type="entry name" value="PIGBOS1"/>
    <property type="match status" value="1"/>
</dbReference>